<dbReference type="VEuPathDB" id="FungiDB:BD410DRAFT_797208"/>
<name>A0A4Y7PGK0_9AGAM</name>
<dbReference type="AlphaFoldDB" id="A0A4Y7PGK0"/>
<evidence type="ECO:0000313" key="2">
    <source>
        <dbReference type="EMBL" id="TDL14425.1"/>
    </source>
</evidence>
<feature type="compositionally biased region" description="Polar residues" evidence="1">
    <location>
        <begin position="54"/>
        <end position="71"/>
    </location>
</feature>
<feature type="region of interest" description="Disordered" evidence="1">
    <location>
        <begin position="52"/>
        <end position="80"/>
    </location>
</feature>
<sequence>MNMDFIIRKRRRRSALDASLSLYDHPKSASNSNEVDQARVALNAEPHFYDRESLSASRPVSGSNSALPQDSQHWKSAKISGTNEQPALSVDAFLKRSAPHFILSTYARSRRKMGHMKSSLPSPLHSRRRQRRGCAYLLNSGKRKSPSAPRHNDEVLLDGLFDQRIGSPQPLKFAPRLPTSLHNLPKSKHRYFVRSKGAVATAQVSPDYVLQPSDGNIPQHPLTSWRDSYVVSNVGFSKIGKVQSPSTYRSGQPLKFCPWNVHDENRKFRYEDTRSERPAKIVERINRALPIYEPPNPSRSPPNVNLVKYTTASDHMDDVRVTPPVPLDDEEYRSNTDQTLSNADDLVYASTTPVPPEKCATDVTCPKEHSESLTLPQSNITESTDTKRTLRSLSTYFRGFLLTARAVPATQDTLVTVILLQGTEASPGFVPRQPSSNFTL</sequence>
<keyword evidence="3" id="KW-1185">Reference proteome</keyword>
<reference evidence="2 3" key="1">
    <citation type="submission" date="2018-06" db="EMBL/GenBank/DDBJ databases">
        <title>A transcriptomic atlas of mushroom development highlights an independent origin of complex multicellularity.</title>
        <authorList>
            <consortium name="DOE Joint Genome Institute"/>
            <person name="Krizsan K."/>
            <person name="Almasi E."/>
            <person name="Merenyi Z."/>
            <person name="Sahu N."/>
            <person name="Viragh M."/>
            <person name="Koszo T."/>
            <person name="Mondo S."/>
            <person name="Kiss B."/>
            <person name="Balint B."/>
            <person name="Kues U."/>
            <person name="Barry K."/>
            <person name="Hegedus J.C."/>
            <person name="Henrissat B."/>
            <person name="Johnson J."/>
            <person name="Lipzen A."/>
            <person name="Ohm R."/>
            <person name="Nagy I."/>
            <person name="Pangilinan J."/>
            <person name="Yan J."/>
            <person name="Xiong Y."/>
            <person name="Grigoriev I.V."/>
            <person name="Hibbett D.S."/>
            <person name="Nagy L.G."/>
        </authorList>
    </citation>
    <scope>NUCLEOTIDE SEQUENCE [LARGE SCALE GENOMIC DNA]</scope>
    <source>
        <strain evidence="2 3">SZMC22713</strain>
    </source>
</reference>
<evidence type="ECO:0000256" key="1">
    <source>
        <dbReference type="SAM" id="MobiDB-lite"/>
    </source>
</evidence>
<feature type="region of interest" description="Disordered" evidence="1">
    <location>
        <begin position="317"/>
        <end position="343"/>
    </location>
</feature>
<dbReference type="Proteomes" id="UP000294933">
    <property type="component" value="Unassembled WGS sequence"/>
</dbReference>
<organism evidence="2 3">
    <name type="scientific">Rickenella mellea</name>
    <dbReference type="NCBI Taxonomy" id="50990"/>
    <lineage>
        <taxon>Eukaryota</taxon>
        <taxon>Fungi</taxon>
        <taxon>Dikarya</taxon>
        <taxon>Basidiomycota</taxon>
        <taxon>Agaricomycotina</taxon>
        <taxon>Agaricomycetes</taxon>
        <taxon>Hymenochaetales</taxon>
        <taxon>Rickenellaceae</taxon>
        <taxon>Rickenella</taxon>
    </lineage>
</organism>
<protein>
    <submittedName>
        <fullName evidence="2">Uncharacterized protein</fullName>
    </submittedName>
</protein>
<evidence type="ECO:0000313" key="3">
    <source>
        <dbReference type="Proteomes" id="UP000294933"/>
    </source>
</evidence>
<dbReference type="EMBL" id="ML170340">
    <property type="protein sequence ID" value="TDL14425.1"/>
    <property type="molecule type" value="Genomic_DNA"/>
</dbReference>
<gene>
    <name evidence="2" type="ORF">BD410DRAFT_797208</name>
</gene>
<accession>A0A4Y7PGK0</accession>
<proteinExistence type="predicted"/>